<dbReference type="Proteomes" id="UP001054945">
    <property type="component" value="Unassembled WGS sequence"/>
</dbReference>
<evidence type="ECO:0000313" key="2">
    <source>
        <dbReference type="Proteomes" id="UP001054945"/>
    </source>
</evidence>
<reference evidence="1 2" key="1">
    <citation type="submission" date="2021-06" db="EMBL/GenBank/DDBJ databases">
        <title>Caerostris extrusa draft genome.</title>
        <authorList>
            <person name="Kono N."/>
            <person name="Arakawa K."/>
        </authorList>
    </citation>
    <scope>NUCLEOTIDE SEQUENCE [LARGE SCALE GENOMIC DNA]</scope>
</reference>
<comment type="caution">
    <text evidence="1">The sequence shown here is derived from an EMBL/GenBank/DDBJ whole genome shotgun (WGS) entry which is preliminary data.</text>
</comment>
<protein>
    <recommendedName>
        <fullName evidence="3">Metallothionein</fullName>
    </recommendedName>
</protein>
<dbReference type="EMBL" id="BPLR01005849">
    <property type="protein sequence ID" value="GIY05480.1"/>
    <property type="molecule type" value="Genomic_DNA"/>
</dbReference>
<keyword evidence="2" id="KW-1185">Reference proteome</keyword>
<proteinExistence type="predicted"/>
<organism evidence="1 2">
    <name type="scientific">Caerostris extrusa</name>
    <name type="common">Bark spider</name>
    <name type="synonym">Caerostris bankana</name>
    <dbReference type="NCBI Taxonomy" id="172846"/>
    <lineage>
        <taxon>Eukaryota</taxon>
        <taxon>Metazoa</taxon>
        <taxon>Ecdysozoa</taxon>
        <taxon>Arthropoda</taxon>
        <taxon>Chelicerata</taxon>
        <taxon>Arachnida</taxon>
        <taxon>Araneae</taxon>
        <taxon>Araneomorphae</taxon>
        <taxon>Entelegynae</taxon>
        <taxon>Araneoidea</taxon>
        <taxon>Araneidae</taxon>
        <taxon>Caerostris</taxon>
    </lineage>
</organism>
<sequence>MSEILFITKFKKNIDISVKRSLLPQNLSKPIEEKPKSALKTERGTGQKDRVNGILGRGGNELWDLSPAIRNSVTKITLKFWICPLDYLILPFRQLSIFFYVRLYLLTLIPKMPCGTCGPSCSCDKCRCCGAAASASAKCSANCKCDDCRCCGRSGANCRCGDCKCCSAAKC</sequence>
<name>A0AAV4QBV1_CAEEX</name>
<evidence type="ECO:0000313" key="1">
    <source>
        <dbReference type="EMBL" id="GIY05480.1"/>
    </source>
</evidence>
<gene>
    <name evidence="1" type="ORF">CEXT_387681</name>
</gene>
<evidence type="ECO:0008006" key="3">
    <source>
        <dbReference type="Google" id="ProtNLM"/>
    </source>
</evidence>
<accession>A0AAV4QBV1</accession>
<dbReference type="AlphaFoldDB" id="A0AAV4QBV1"/>